<evidence type="ECO:0000313" key="4">
    <source>
        <dbReference type="Proteomes" id="UP000563426"/>
    </source>
</evidence>
<organism evidence="3 4">
    <name type="scientific">Corallococcus exercitus</name>
    <dbReference type="NCBI Taxonomy" id="2316736"/>
    <lineage>
        <taxon>Bacteria</taxon>
        <taxon>Pseudomonadati</taxon>
        <taxon>Myxococcota</taxon>
        <taxon>Myxococcia</taxon>
        <taxon>Myxococcales</taxon>
        <taxon>Cystobacterineae</taxon>
        <taxon>Myxococcaceae</taxon>
        <taxon>Corallococcus</taxon>
    </lineage>
</organism>
<dbReference type="RefSeq" id="WP_120530138.1">
    <property type="nucleotide sequence ID" value="NZ_JABFJV010000453.1"/>
</dbReference>
<feature type="chain" id="PRO_5044075903" description="Secreted protein" evidence="2">
    <location>
        <begin position="24"/>
        <end position="106"/>
    </location>
</feature>
<evidence type="ECO:0000256" key="1">
    <source>
        <dbReference type="SAM" id="MobiDB-lite"/>
    </source>
</evidence>
<dbReference type="Proteomes" id="UP000563426">
    <property type="component" value="Unassembled WGS sequence"/>
</dbReference>
<dbReference type="EMBL" id="JABFJV010000453">
    <property type="protein sequence ID" value="NOK39321.1"/>
    <property type="molecule type" value="Genomic_DNA"/>
</dbReference>
<comment type="caution">
    <text evidence="3">The sequence shown here is derived from an EMBL/GenBank/DDBJ whole genome shotgun (WGS) entry which is preliminary data.</text>
</comment>
<gene>
    <name evidence="3" type="ORF">HMI49_39740</name>
</gene>
<reference evidence="3 4" key="1">
    <citation type="submission" date="2020-05" db="EMBL/GenBank/DDBJ databases">
        <authorList>
            <person name="Whitworth D."/>
        </authorList>
    </citation>
    <scope>NUCLEOTIDE SEQUENCE [LARGE SCALE GENOMIC DNA]</scope>
    <source>
        <strain evidence="3 4">AB043B</strain>
    </source>
</reference>
<feature type="signal peptide" evidence="2">
    <location>
        <begin position="1"/>
        <end position="23"/>
    </location>
</feature>
<keyword evidence="4" id="KW-1185">Reference proteome</keyword>
<proteinExistence type="predicted"/>
<dbReference type="AlphaFoldDB" id="A0A3A8H3K9"/>
<feature type="region of interest" description="Disordered" evidence="1">
    <location>
        <begin position="35"/>
        <end position="76"/>
    </location>
</feature>
<evidence type="ECO:0000256" key="2">
    <source>
        <dbReference type="SAM" id="SignalP"/>
    </source>
</evidence>
<accession>A0A3A8H3K9</accession>
<dbReference type="OrthoDB" id="5383243at2"/>
<sequence>MKTLTVALVFCLSMVSLFTSVRADANAFPRLEPGVSQPVALMPKGGDGKGGGKGGDGGGKGGGEEDEEEYRQQTRALSQKAALELVDPGVLDDMLRLRAAVRAGQR</sequence>
<evidence type="ECO:0008006" key="5">
    <source>
        <dbReference type="Google" id="ProtNLM"/>
    </source>
</evidence>
<keyword evidence="2" id="KW-0732">Signal</keyword>
<name>A0A3A8H3K9_9BACT</name>
<evidence type="ECO:0000313" key="3">
    <source>
        <dbReference type="EMBL" id="NOK39321.1"/>
    </source>
</evidence>
<feature type="compositionally biased region" description="Gly residues" evidence="1">
    <location>
        <begin position="48"/>
        <end position="61"/>
    </location>
</feature>
<protein>
    <recommendedName>
        <fullName evidence="5">Secreted protein</fullName>
    </recommendedName>
</protein>